<dbReference type="PANTHER" id="PTHR43546">
    <property type="entry name" value="UPF0173 METAL-DEPENDENT HYDROLASE MJ1163-RELATED"/>
    <property type="match status" value="1"/>
</dbReference>
<dbReference type="InterPro" id="IPR036866">
    <property type="entry name" value="RibonucZ/Hydroxyglut_hydro"/>
</dbReference>
<evidence type="ECO:0000256" key="2">
    <source>
        <dbReference type="HAMAP-Rule" id="MF_00457"/>
    </source>
</evidence>
<feature type="domain" description="Metallo-beta-lactamase" evidence="3">
    <location>
        <begin position="8"/>
        <end position="196"/>
    </location>
</feature>
<sequence>MMMLTFYGHANFLLDDGTHKVLIDPWFTGNPACTVSADQVNVHYILITHGHGDHLGDAIEIAKRCDATIIATHEVAHYCNTKGAKVHGMHIGGKHNFDFGRVRLTAALHGSAIFEGDQMIYGGNPCGFLIQMNGKSIYHAGDTGLFRDMELINHCHLKGNRLDVALLPIGDNYVMGPEDAVYAAKWLHPRHVIPMHYNTFPLLQQDGEAFKKMISEGTDAECHLMEPGESFVIK</sequence>
<protein>
    <recommendedName>
        <fullName evidence="2">UPF0173 metal-dependent hydrolase F9B85_11235</fullName>
    </recommendedName>
</protein>
<dbReference type="Proteomes" id="UP000468766">
    <property type="component" value="Unassembled WGS sequence"/>
</dbReference>
<accession>A0A6I0F3X5</accession>
<comment type="caution">
    <text evidence="4">The sequence shown here is derived from an EMBL/GenBank/DDBJ whole genome shotgun (WGS) entry which is preliminary data.</text>
</comment>
<dbReference type="AlphaFoldDB" id="A0A6I0F3X5"/>
<dbReference type="InterPro" id="IPR022877">
    <property type="entry name" value="UPF0173"/>
</dbReference>
<evidence type="ECO:0000259" key="3">
    <source>
        <dbReference type="SMART" id="SM00849"/>
    </source>
</evidence>
<dbReference type="HAMAP" id="MF_00457">
    <property type="entry name" value="UPF0173"/>
    <property type="match status" value="1"/>
</dbReference>
<dbReference type="EMBL" id="WBXO01000009">
    <property type="protein sequence ID" value="KAB2951851.1"/>
    <property type="molecule type" value="Genomic_DNA"/>
</dbReference>
<dbReference type="PANTHER" id="PTHR43546:SF3">
    <property type="entry name" value="UPF0173 METAL-DEPENDENT HYDROLASE MJ1163"/>
    <property type="match status" value="1"/>
</dbReference>
<dbReference type="Pfam" id="PF12706">
    <property type="entry name" value="Lactamase_B_2"/>
    <property type="match status" value="1"/>
</dbReference>
<name>A0A6I0F3X5_9FIRM</name>
<gene>
    <name evidence="4" type="ORF">F9B85_11235</name>
</gene>
<dbReference type="InterPro" id="IPR050114">
    <property type="entry name" value="UPF0173_UPF0282_UlaG_hydrolase"/>
</dbReference>
<keyword evidence="5" id="KW-1185">Reference proteome</keyword>
<keyword evidence="1 2" id="KW-0378">Hydrolase</keyword>
<proteinExistence type="inferred from homology"/>
<organism evidence="4 5">
    <name type="scientific">Heliorestis acidaminivorans</name>
    <dbReference type="NCBI Taxonomy" id="553427"/>
    <lineage>
        <taxon>Bacteria</taxon>
        <taxon>Bacillati</taxon>
        <taxon>Bacillota</taxon>
        <taxon>Clostridia</taxon>
        <taxon>Eubacteriales</taxon>
        <taxon>Heliobacteriaceae</taxon>
        <taxon>Heliorestis</taxon>
    </lineage>
</organism>
<comment type="similarity">
    <text evidence="2">Belongs to the UPF0173 family.</text>
</comment>
<dbReference type="SMART" id="SM00849">
    <property type="entry name" value="Lactamase_B"/>
    <property type="match status" value="1"/>
</dbReference>
<dbReference type="GO" id="GO:0016787">
    <property type="term" value="F:hydrolase activity"/>
    <property type="evidence" value="ECO:0007669"/>
    <property type="project" value="UniProtKB-UniRule"/>
</dbReference>
<dbReference type="NCBIfam" id="NF001911">
    <property type="entry name" value="PRK00685.1"/>
    <property type="match status" value="1"/>
</dbReference>
<evidence type="ECO:0000313" key="5">
    <source>
        <dbReference type="Proteomes" id="UP000468766"/>
    </source>
</evidence>
<evidence type="ECO:0000256" key="1">
    <source>
        <dbReference type="ARBA" id="ARBA00022801"/>
    </source>
</evidence>
<dbReference type="SUPFAM" id="SSF56281">
    <property type="entry name" value="Metallo-hydrolase/oxidoreductase"/>
    <property type="match status" value="1"/>
</dbReference>
<dbReference type="InterPro" id="IPR001279">
    <property type="entry name" value="Metallo-B-lactamas"/>
</dbReference>
<evidence type="ECO:0000313" key="4">
    <source>
        <dbReference type="EMBL" id="KAB2951851.1"/>
    </source>
</evidence>
<dbReference type="OrthoDB" id="9789133at2"/>
<dbReference type="Gene3D" id="3.60.15.10">
    <property type="entry name" value="Ribonuclease Z/Hydroxyacylglutathione hydrolase-like"/>
    <property type="match status" value="1"/>
</dbReference>
<reference evidence="4 5" key="1">
    <citation type="submission" date="2019-10" db="EMBL/GenBank/DDBJ databases">
        <title>Whole-genome sequence of the extremophile Heliorestis acidaminivorans DSM 24790.</title>
        <authorList>
            <person name="Kyndt J.A."/>
            <person name="Meyer T.E."/>
        </authorList>
    </citation>
    <scope>NUCLEOTIDE SEQUENCE [LARGE SCALE GENOMIC DNA]</scope>
    <source>
        <strain evidence="4 5">DSM 24790</strain>
    </source>
</reference>